<dbReference type="GO" id="GO:0022857">
    <property type="term" value="F:transmembrane transporter activity"/>
    <property type="evidence" value="ECO:0007669"/>
    <property type="project" value="InterPro"/>
</dbReference>
<dbReference type="PATRIC" id="fig|89059.3.peg.1139"/>
<accession>A0A0R2JEI5</accession>
<gene>
    <name evidence="2" type="ORF">IV43_GL001070</name>
</gene>
<evidence type="ECO:0000259" key="1">
    <source>
        <dbReference type="Pfam" id="PF04069"/>
    </source>
</evidence>
<feature type="domain" description="ABC-type glycine betaine transport system substrate-binding" evidence="1">
    <location>
        <begin position="2"/>
        <end position="55"/>
    </location>
</feature>
<proteinExistence type="predicted"/>
<protein>
    <recommendedName>
        <fullName evidence="1">ABC-type glycine betaine transport system substrate-binding domain-containing protein</fullName>
    </recommendedName>
</protein>
<reference evidence="2 3" key="1">
    <citation type="journal article" date="2015" name="Genome Announc.">
        <title>Expanding the biotechnology potential of lactobacilli through comparative genomics of 213 strains and associated genera.</title>
        <authorList>
            <person name="Sun Z."/>
            <person name="Harris H.M."/>
            <person name="McCann A."/>
            <person name="Guo C."/>
            <person name="Argimon S."/>
            <person name="Zhang W."/>
            <person name="Yang X."/>
            <person name="Jeffery I.B."/>
            <person name="Cooney J.C."/>
            <person name="Kagawa T.F."/>
            <person name="Liu W."/>
            <person name="Song Y."/>
            <person name="Salvetti E."/>
            <person name="Wrobel A."/>
            <person name="Rasinkangas P."/>
            <person name="Parkhill J."/>
            <person name="Rea M.C."/>
            <person name="O'Sullivan O."/>
            <person name="Ritari J."/>
            <person name="Douillard F.P."/>
            <person name="Paul Ross R."/>
            <person name="Yang R."/>
            <person name="Briner A.E."/>
            <person name="Felis G.E."/>
            <person name="de Vos W.M."/>
            <person name="Barrangou R."/>
            <person name="Klaenhammer T.R."/>
            <person name="Caufield P.W."/>
            <person name="Cui Y."/>
            <person name="Zhang H."/>
            <person name="O'Toole P.W."/>
        </authorList>
    </citation>
    <scope>NUCLEOTIDE SEQUENCE [LARGE SCALE GENOMIC DNA]</scope>
    <source>
        <strain evidence="2 3">DSM 15353</strain>
    </source>
</reference>
<dbReference type="GO" id="GO:0043190">
    <property type="term" value="C:ATP-binding cassette (ABC) transporter complex"/>
    <property type="evidence" value="ECO:0007669"/>
    <property type="project" value="InterPro"/>
</dbReference>
<dbReference type="InterPro" id="IPR007210">
    <property type="entry name" value="ABC_Gly_betaine_transp_sub-bd"/>
</dbReference>
<comment type="caution">
    <text evidence="2">The sequence shown here is derived from an EMBL/GenBank/DDBJ whole genome shotgun (WGS) entry which is preliminary data.</text>
</comment>
<sequence>MDATVTVELPVTHKLYAKKYKGKYVEVRKNLEHAKTGLAVPKYMKSINTIDDLKNK</sequence>
<dbReference type="Gene3D" id="3.40.190.100">
    <property type="entry name" value="Glycine betaine-binding periplasmic protein, domain 2"/>
    <property type="match status" value="1"/>
</dbReference>
<evidence type="ECO:0000313" key="2">
    <source>
        <dbReference type="EMBL" id="KRN72551.1"/>
    </source>
</evidence>
<dbReference type="EMBL" id="JQBK01000261">
    <property type="protein sequence ID" value="KRN72551.1"/>
    <property type="molecule type" value="Genomic_DNA"/>
</dbReference>
<evidence type="ECO:0000313" key="3">
    <source>
        <dbReference type="Proteomes" id="UP000051491"/>
    </source>
</evidence>
<dbReference type="Proteomes" id="UP000051491">
    <property type="component" value="Unassembled WGS sequence"/>
</dbReference>
<dbReference type="Gene3D" id="3.40.190.10">
    <property type="entry name" value="Periplasmic binding protein-like II"/>
    <property type="match status" value="1"/>
</dbReference>
<dbReference type="AlphaFoldDB" id="A0A0R2JEI5"/>
<dbReference type="SUPFAM" id="SSF53850">
    <property type="entry name" value="Periplasmic binding protein-like II"/>
    <property type="match status" value="1"/>
</dbReference>
<dbReference type="Pfam" id="PF04069">
    <property type="entry name" value="OpuAC"/>
    <property type="match status" value="1"/>
</dbReference>
<organism evidence="2 3">
    <name type="scientific">Ligilactobacillus acidipiscis</name>
    <dbReference type="NCBI Taxonomy" id="89059"/>
    <lineage>
        <taxon>Bacteria</taxon>
        <taxon>Bacillati</taxon>
        <taxon>Bacillota</taxon>
        <taxon>Bacilli</taxon>
        <taxon>Lactobacillales</taxon>
        <taxon>Lactobacillaceae</taxon>
        <taxon>Ligilactobacillus</taxon>
    </lineage>
</organism>
<name>A0A0R2JEI5_9LACO</name>